<proteinExistence type="predicted"/>
<keyword evidence="2" id="KW-1185">Reference proteome</keyword>
<dbReference type="AlphaFoldDB" id="A0A2T4CBX3"/>
<protein>
    <submittedName>
        <fullName evidence="1">Uncharacterized protein</fullName>
    </submittedName>
</protein>
<organism evidence="1 2">
    <name type="scientific">Trichoderma longibrachiatum ATCC 18648</name>
    <dbReference type="NCBI Taxonomy" id="983965"/>
    <lineage>
        <taxon>Eukaryota</taxon>
        <taxon>Fungi</taxon>
        <taxon>Dikarya</taxon>
        <taxon>Ascomycota</taxon>
        <taxon>Pezizomycotina</taxon>
        <taxon>Sordariomycetes</taxon>
        <taxon>Hypocreomycetidae</taxon>
        <taxon>Hypocreales</taxon>
        <taxon>Hypocreaceae</taxon>
        <taxon>Trichoderma</taxon>
    </lineage>
</organism>
<reference evidence="1 2" key="1">
    <citation type="submission" date="2016-07" db="EMBL/GenBank/DDBJ databases">
        <title>Multiple horizontal gene transfer events from other fungi enriched the ability of initially mycotrophic Trichoderma (Ascomycota) to feed on dead plant biomass.</title>
        <authorList>
            <consortium name="DOE Joint Genome Institute"/>
            <person name="Aerts A."/>
            <person name="Atanasova L."/>
            <person name="Chenthamara K."/>
            <person name="Zhang J."/>
            <person name="Grujic M."/>
            <person name="Henrissat B."/>
            <person name="Kuo A."/>
            <person name="Salamov A."/>
            <person name="Lipzen A."/>
            <person name="Labutti K."/>
            <person name="Barry K."/>
            <person name="Miao Y."/>
            <person name="Rahimi M.J."/>
            <person name="Shen Q."/>
            <person name="Grigoriev I.V."/>
            <person name="Kubicek C.P."/>
            <person name="Druzhinina I.S."/>
        </authorList>
    </citation>
    <scope>NUCLEOTIDE SEQUENCE [LARGE SCALE GENOMIC DNA]</scope>
    <source>
        <strain evidence="1 2">ATCC 18648</strain>
    </source>
</reference>
<sequence length="119" mass="12825">MRWLPFSEQEKASSLQTGLCCTPVSCRSGPTAGKSGNHFRHSALLGGWTCATGAAVCIWWATTSRDATTTSAGSIEPLRLVWPSSEMGRDSGREAAVTHSYVCLCYDGHVSVHAYRMLT</sequence>
<evidence type="ECO:0000313" key="2">
    <source>
        <dbReference type="Proteomes" id="UP000240760"/>
    </source>
</evidence>
<evidence type="ECO:0000313" key="1">
    <source>
        <dbReference type="EMBL" id="PTB79050.1"/>
    </source>
</evidence>
<gene>
    <name evidence="1" type="ORF">M440DRAFT_227432</name>
</gene>
<dbReference type="Proteomes" id="UP000240760">
    <property type="component" value="Unassembled WGS sequence"/>
</dbReference>
<accession>A0A2T4CBX3</accession>
<dbReference type="EMBL" id="KZ679128">
    <property type="protein sequence ID" value="PTB79050.1"/>
    <property type="molecule type" value="Genomic_DNA"/>
</dbReference>
<name>A0A2T4CBX3_TRILO</name>